<evidence type="ECO:0000313" key="2">
    <source>
        <dbReference type="Proteomes" id="UP000309130"/>
    </source>
</evidence>
<dbReference type="Proteomes" id="UP000309130">
    <property type="component" value="Segment"/>
</dbReference>
<accession>A0A482MGE3</accession>
<evidence type="ECO:0000313" key="1">
    <source>
        <dbReference type="EMBL" id="QBQ72318.1"/>
    </source>
</evidence>
<dbReference type="EMBL" id="MK618717">
    <property type="protein sequence ID" value="QBQ72318.1"/>
    <property type="molecule type" value="Genomic_DNA"/>
</dbReference>
<keyword evidence="2" id="KW-1185">Reference proteome</keyword>
<gene>
    <name evidence="1" type="ORF">CPT_MTx_012</name>
</gene>
<reference evidence="2" key="1">
    <citation type="submission" date="2019-03" db="EMBL/GenBank/DDBJ databases">
        <title>Complete Genome Sequence of Serratia marcescens Myophage MTx.</title>
        <authorList>
            <person name="Graham K."/>
            <person name="Freeman M."/>
            <person name="Newkirk H."/>
            <person name="Liu M."/>
            <person name="Ramsey J."/>
            <person name="Cahill J."/>
        </authorList>
    </citation>
    <scope>NUCLEOTIDE SEQUENCE [LARGE SCALE GENOMIC DNA]</scope>
</reference>
<protein>
    <submittedName>
        <fullName evidence="1">Uncharacterized protein</fullName>
    </submittedName>
</protein>
<name>A0A482MGE3_9CAUD</name>
<proteinExistence type="predicted"/>
<sequence length="93" mass="10480">MKQKQLMVDPATVMFMSLKPGDSFIFPTDLKENNPAIYMAIEDFPNVVADNWQEGYEVPNVVAIADGEHGRVLAQTEVIPVEAEVSWRMKIVQ</sequence>
<organism evidence="1 2">
    <name type="scientific">Serratia phage MTx</name>
    <dbReference type="NCBI Taxonomy" id="2557553"/>
    <lineage>
        <taxon>Viruses</taxon>
        <taxon>Duplodnaviria</taxon>
        <taxon>Heunggongvirae</taxon>
        <taxon>Uroviricota</taxon>
        <taxon>Caudoviricetes</taxon>
        <taxon>Lindbergviridae</taxon>
        <taxon>Myosmarvirus</taxon>
        <taxon>Myosmarvirus MTx</taxon>
    </lineage>
</organism>